<dbReference type="GO" id="GO:0005829">
    <property type="term" value="C:cytosol"/>
    <property type="evidence" value="ECO:0007669"/>
    <property type="project" value="TreeGrafter"/>
</dbReference>
<name>A0A412G5S2_9FIRM</name>
<dbReference type="GeneID" id="83014363"/>
<proteinExistence type="predicted"/>
<dbReference type="InterPro" id="IPR003141">
    <property type="entry name" value="Pol/His_phosphatase_N"/>
</dbReference>
<organism evidence="2 3">
    <name type="scientific">Holdemania filiformis</name>
    <dbReference type="NCBI Taxonomy" id="61171"/>
    <lineage>
        <taxon>Bacteria</taxon>
        <taxon>Bacillati</taxon>
        <taxon>Bacillota</taxon>
        <taxon>Erysipelotrichia</taxon>
        <taxon>Erysipelotrichales</taxon>
        <taxon>Erysipelotrichaceae</taxon>
        <taxon>Holdemania</taxon>
    </lineage>
</organism>
<reference evidence="2 3" key="1">
    <citation type="submission" date="2018-08" db="EMBL/GenBank/DDBJ databases">
        <title>A genome reference for cultivated species of the human gut microbiota.</title>
        <authorList>
            <person name="Zou Y."/>
            <person name="Xue W."/>
            <person name="Luo G."/>
        </authorList>
    </citation>
    <scope>NUCLEOTIDE SEQUENCE [LARGE SCALE GENOMIC DNA]</scope>
    <source>
        <strain evidence="2 3">AF24-29</strain>
    </source>
</reference>
<dbReference type="AlphaFoldDB" id="A0A412G5S2"/>
<dbReference type="NCBIfam" id="NF006702">
    <property type="entry name" value="PRK09248.1"/>
    <property type="match status" value="1"/>
</dbReference>
<dbReference type="Pfam" id="PF02811">
    <property type="entry name" value="PHP"/>
    <property type="match status" value="1"/>
</dbReference>
<dbReference type="SMART" id="SM00481">
    <property type="entry name" value="POLIIIAc"/>
    <property type="match status" value="1"/>
</dbReference>
<evidence type="ECO:0000259" key="1">
    <source>
        <dbReference type="SMART" id="SM00481"/>
    </source>
</evidence>
<dbReference type="CDD" id="cd07437">
    <property type="entry name" value="PHP_HisPPase_Ycdx_like"/>
    <property type="match status" value="1"/>
</dbReference>
<comment type="caution">
    <text evidence="2">The sequence shown here is derived from an EMBL/GenBank/DDBJ whole genome shotgun (WGS) entry which is preliminary data.</text>
</comment>
<dbReference type="PANTHER" id="PTHR36928">
    <property type="entry name" value="PHOSPHATASE YCDX-RELATED"/>
    <property type="match status" value="1"/>
</dbReference>
<dbReference type="InterPro" id="IPR050243">
    <property type="entry name" value="PHP_phosphatase"/>
</dbReference>
<gene>
    <name evidence="2" type="ORF">DWY25_02930</name>
</gene>
<dbReference type="Gene3D" id="3.20.20.140">
    <property type="entry name" value="Metal-dependent hydrolases"/>
    <property type="match status" value="1"/>
</dbReference>
<dbReference type="Proteomes" id="UP000284178">
    <property type="component" value="Unassembled WGS sequence"/>
</dbReference>
<dbReference type="RefSeq" id="WP_117893438.1">
    <property type="nucleotide sequence ID" value="NZ_CABJCV010000002.1"/>
</dbReference>
<protein>
    <submittedName>
        <fullName evidence="2">Phosphatase</fullName>
    </submittedName>
</protein>
<sequence length="239" mass="26522">MIYLDLHTHTVVSGHAYSTLNENIAAAREHGLTIYGVSDHTPKMPGSTHLFYFRNLHVVPEFVQGIRVLKGAELNVLDVEGHVDLDESTLKMLDYAIASLHVPCFGTEHTEAENTQAMINAVQNPYVKILGHPDDSRYPIDQEAVVLACKATHTLVEVNNSSMNPKSSRVGGRENILGMLRYCKQHGVPVLFGSDAHYCDAIGRFQRCEEVCAAAEFPASLIVNSNPELIFEYFNLKVE</sequence>
<dbReference type="SUPFAM" id="SSF89550">
    <property type="entry name" value="PHP domain-like"/>
    <property type="match status" value="1"/>
</dbReference>
<dbReference type="InterPro" id="IPR004013">
    <property type="entry name" value="PHP_dom"/>
</dbReference>
<dbReference type="GO" id="GO:0008270">
    <property type="term" value="F:zinc ion binding"/>
    <property type="evidence" value="ECO:0007669"/>
    <property type="project" value="TreeGrafter"/>
</dbReference>
<dbReference type="InterPro" id="IPR016195">
    <property type="entry name" value="Pol/histidinol_Pase-like"/>
</dbReference>
<feature type="domain" description="Polymerase/histidinol phosphatase N-terminal" evidence="1">
    <location>
        <begin position="4"/>
        <end position="78"/>
    </location>
</feature>
<dbReference type="EMBL" id="QRUP01000002">
    <property type="protein sequence ID" value="RGR76323.1"/>
    <property type="molecule type" value="Genomic_DNA"/>
</dbReference>
<evidence type="ECO:0000313" key="2">
    <source>
        <dbReference type="EMBL" id="RGR76323.1"/>
    </source>
</evidence>
<evidence type="ECO:0000313" key="3">
    <source>
        <dbReference type="Proteomes" id="UP000284178"/>
    </source>
</evidence>
<dbReference type="GO" id="GO:0042578">
    <property type="term" value="F:phosphoric ester hydrolase activity"/>
    <property type="evidence" value="ECO:0007669"/>
    <property type="project" value="TreeGrafter"/>
</dbReference>
<keyword evidence="3" id="KW-1185">Reference proteome</keyword>
<dbReference type="PANTHER" id="PTHR36928:SF1">
    <property type="entry name" value="PHOSPHATASE YCDX-RELATED"/>
    <property type="match status" value="1"/>
</dbReference>
<accession>A0A412G5S2</accession>